<feature type="chain" id="PRO_5046332815" description="TIGR03790 family protein" evidence="1">
    <location>
        <begin position="18"/>
        <end position="516"/>
    </location>
</feature>
<evidence type="ECO:0000256" key="1">
    <source>
        <dbReference type="SAM" id="SignalP"/>
    </source>
</evidence>
<keyword evidence="1" id="KW-0732">Signal</keyword>
<reference evidence="2 3" key="1">
    <citation type="submission" date="2021-06" db="EMBL/GenBank/DDBJ databases">
        <title>Complete genome of Haloferula helveola possessing various polysaccharide degrading enzymes.</title>
        <authorList>
            <person name="Takami H."/>
            <person name="Huang C."/>
            <person name="Hamasaki K."/>
        </authorList>
    </citation>
    <scope>NUCLEOTIDE SEQUENCE [LARGE SCALE GENOMIC DNA]</scope>
    <source>
        <strain evidence="2 3">CN-1</strain>
    </source>
</reference>
<accession>A0ABM7REE1</accession>
<dbReference type="RefSeq" id="WP_338685348.1">
    <property type="nucleotide sequence ID" value="NZ_AP024702.1"/>
</dbReference>
<evidence type="ECO:0000313" key="2">
    <source>
        <dbReference type="EMBL" id="BCX48932.1"/>
    </source>
</evidence>
<feature type="signal peptide" evidence="1">
    <location>
        <begin position="1"/>
        <end position="17"/>
    </location>
</feature>
<evidence type="ECO:0008006" key="4">
    <source>
        <dbReference type="Google" id="ProtNLM"/>
    </source>
</evidence>
<dbReference type="InterPro" id="IPR022265">
    <property type="entry name" value="CHP03790"/>
</dbReference>
<dbReference type="Proteomes" id="UP001374893">
    <property type="component" value="Chromosome"/>
</dbReference>
<dbReference type="NCBIfam" id="TIGR03790">
    <property type="entry name" value="TIGR03790 family protein"/>
    <property type="match status" value="1"/>
</dbReference>
<dbReference type="EMBL" id="AP024702">
    <property type="protein sequence ID" value="BCX48932.1"/>
    <property type="molecule type" value="Genomic_DNA"/>
</dbReference>
<sequence>MIRLLALMLLLPLHAAASDPPAPATVAVVYNSEIDESKKLAIAYAEARNVPLENLVGLALPDKEEISREEYDTLIRGPLTAEFDRRQWWKRGPDDEGDLQMQQTRIQILVCMRGVPSRIQHPNPVNPDGSPLTQQQGMMTRKAAVDSELALLGSEGHSLDGALANPYFKKDSPITKAGMPILLVGRIDAHSFPVCHRMIQDAVETEKTGLWGFGVIDVANKIPQGDLWLQTAARALDREGIPTLVDRSNDTLPINFPLKDTAIYLGWYDFNVSGPFKNPGFKFKRGAVAAHLHSFSARQLRDAGKNWCAPLLARGACATIGNTFEPWLHMTHNFDVFAERLLAGYTLVEAAYMSIPVLSWQGVVLGDPLYRPFLHLDGSGTKADDDRLFRAFRISMLRWPNDEAEREKQLRAAAARMEDGRLLEALGLNLASNGQESRAGSVFRDAKLRFDDDYDKLRMDLYVAMLDREAKRTAAAIQGLRVAKATYASLPESKATEAWLNILDPPPPPPVQPKAR</sequence>
<organism evidence="2 3">
    <name type="scientific">Haloferula helveola</name>
    <dbReference type="NCBI Taxonomy" id="490095"/>
    <lineage>
        <taxon>Bacteria</taxon>
        <taxon>Pseudomonadati</taxon>
        <taxon>Verrucomicrobiota</taxon>
        <taxon>Verrucomicrobiia</taxon>
        <taxon>Verrucomicrobiales</taxon>
        <taxon>Verrucomicrobiaceae</taxon>
        <taxon>Haloferula</taxon>
    </lineage>
</organism>
<name>A0ABM7REE1_9BACT</name>
<protein>
    <recommendedName>
        <fullName evidence="4">TIGR03790 family protein</fullName>
    </recommendedName>
</protein>
<gene>
    <name evidence="2" type="ORF">HAHE_28400</name>
</gene>
<evidence type="ECO:0000313" key="3">
    <source>
        <dbReference type="Proteomes" id="UP001374893"/>
    </source>
</evidence>
<keyword evidence="3" id="KW-1185">Reference proteome</keyword>
<proteinExistence type="predicted"/>